<dbReference type="EMBL" id="VSRR010003102">
    <property type="protein sequence ID" value="MPC34670.1"/>
    <property type="molecule type" value="Genomic_DNA"/>
</dbReference>
<evidence type="ECO:0008006" key="3">
    <source>
        <dbReference type="Google" id="ProtNLM"/>
    </source>
</evidence>
<comment type="caution">
    <text evidence="1">The sequence shown here is derived from an EMBL/GenBank/DDBJ whole genome shotgun (WGS) entry which is preliminary data.</text>
</comment>
<sequence length="118" mass="13198">MEGKQHLRWTCLSEEFLVENIRNHKYLWDHTNSSYLKKGLKRASYNTITYALRDSFPELGNITAAEPNVAVDTFSIIIHEDGTQEVSIVSPSSSSTPSLLYSYTSLPSPCTISLPSSL</sequence>
<evidence type="ECO:0000313" key="1">
    <source>
        <dbReference type="EMBL" id="MPC34670.1"/>
    </source>
</evidence>
<organism evidence="1 2">
    <name type="scientific">Portunus trituberculatus</name>
    <name type="common">Swimming crab</name>
    <name type="synonym">Neptunus trituberculatus</name>
    <dbReference type="NCBI Taxonomy" id="210409"/>
    <lineage>
        <taxon>Eukaryota</taxon>
        <taxon>Metazoa</taxon>
        <taxon>Ecdysozoa</taxon>
        <taxon>Arthropoda</taxon>
        <taxon>Crustacea</taxon>
        <taxon>Multicrustacea</taxon>
        <taxon>Malacostraca</taxon>
        <taxon>Eumalacostraca</taxon>
        <taxon>Eucarida</taxon>
        <taxon>Decapoda</taxon>
        <taxon>Pleocyemata</taxon>
        <taxon>Brachyura</taxon>
        <taxon>Eubrachyura</taxon>
        <taxon>Portunoidea</taxon>
        <taxon>Portunidae</taxon>
        <taxon>Portuninae</taxon>
        <taxon>Portunus</taxon>
    </lineage>
</organism>
<evidence type="ECO:0000313" key="2">
    <source>
        <dbReference type="Proteomes" id="UP000324222"/>
    </source>
</evidence>
<keyword evidence="2" id="KW-1185">Reference proteome</keyword>
<gene>
    <name evidence="1" type="ORF">E2C01_028068</name>
</gene>
<protein>
    <recommendedName>
        <fullName evidence="3">MADF domain-containing protein</fullName>
    </recommendedName>
</protein>
<dbReference type="Proteomes" id="UP000324222">
    <property type="component" value="Unassembled WGS sequence"/>
</dbReference>
<reference evidence="1 2" key="1">
    <citation type="submission" date="2019-05" db="EMBL/GenBank/DDBJ databases">
        <title>Another draft genome of Portunus trituberculatus and its Hox gene families provides insights of decapod evolution.</title>
        <authorList>
            <person name="Jeong J.-H."/>
            <person name="Song I."/>
            <person name="Kim S."/>
            <person name="Choi T."/>
            <person name="Kim D."/>
            <person name="Ryu S."/>
            <person name="Kim W."/>
        </authorList>
    </citation>
    <scope>NUCLEOTIDE SEQUENCE [LARGE SCALE GENOMIC DNA]</scope>
    <source>
        <tissue evidence="1">Muscle</tissue>
    </source>
</reference>
<proteinExistence type="predicted"/>
<dbReference type="OrthoDB" id="6380034at2759"/>
<accession>A0A5B7EJJ9</accession>
<dbReference type="AlphaFoldDB" id="A0A5B7EJJ9"/>
<name>A0A5B7EJJ9_PORTR</name>